<protein>
    <submittedName>
        <fullName evidence="2">Muconate cycloisomerase</fullName>
    </submittedName>
</protein>
<reference evidence="2 3" key="1">
    <citation type="submission" date="2019-03" db="EMBL/GenBank/DDBJ databases">
        <title>Genomic Encyclopedia of Archaeal and Bacterial Type Strains, Phase II (KMG-II): from individual species to whole genera.</title>
        <authorList>
            <person name="Goeker M."/>
        </authorList>
    </citation>
    <scope>NUCLEOTIDE SEQUENCE [LARGE SCALE GENOMIC DNA]</scope>
    <source>
        <strain evidence="2 3">DSM 15594</strain>
    </source>
</reference>
<dbReference type="Gene3D" id="3.30.390.10">
    <property type="entry name" value="Enolase-like, N-terminal domain"/>
    <property type="match status" value="1"/>
</dbReference>
<feature type="non-terminal residue" evidence="2">
    <location>
        <position position="81"/>
    </location>
</feature>
<dbReference type="InterPro" id="IPR029017">
    <property type="entry name" value="Enolase-like_N"/>
</dbReference>
<feature type="domain" description="Mandelate racemase/muconate lactonizing enzyme N-terminal" evidence="1">
    <location>
        <begin position="13"/>
        <end position="81"/>
    </location>
</feature>
<dbReference type="EMBL" id="SODO01000026">
    <property type="protein sequence ID" value="TDW53673.1"/>
    <property type="molecule type" value="Genomic_DNA"/>
</dbReference>
<dbReference type="SUPFAM" id="SSF54826">
    <property type="entry name" value="Enolase N-terminal domain-like"/>
    <property type="match status" value="1"/>
</dbReference>
<accession>A0ABY2EU19</accession>
<name>A0ABY2EU19_9GAMM</name>
<keyword evidence="3" id="KW-1185">Reference proteome</keyword>
<dbReference type="InterPro" id="IPR013341">
    <property type="entry name" value="Mandelate_racemase_N_dom"/>
</dbReference>
<dbReference type="Proteomes" id="UP000295058">
    <property type="component" value="Unassembled WGS sequence"/>
</dbReference>
<evidence type="ECO:0000259" key="1">
    <source>
        <dbReference type="Pfam" id="PF02746"/>
    </source>
</evidence>
<dbReference type="Pfam" id="PF02746">
    <property type="entry name" value="MR_MLE_N"/>
    <property type="match status" value="1"/>
</dbReference>
<gene>
    <name evidence="2" type="ORF">LY04_03580</name>
</gene>
<evidence type="ECO:0000313" key="2">
    <source>
        <dbReference type="EMBL" id="TDW53673.1"/>
    </source>
</evidence>
<sequence length="81" mass="8629">MQKAHTPATICSIEAILVDIPTIRPHQLSMATMAVQTMVIVRMLDTDGLQGIGEATTIGGLAYGPESPESVKLTIDTYFAP</sequence>
<comment type="caution">
    <text evidence="2">The sequence shown here is derived from an EMBL/GenBank/DDBJ whole genome shotgun (WGS) entry which is preliminary data.</text>
</comment>
<evidence type="ECO:0000313" key="3">
    <source>
        <dbReference type="Proteomes" id="UP000295058"/>
    </source>
</evidence>
<organism evidence="2 3">
    <name type="scientific">Oceanimonas baumannii</name>
    <dbReference type="NCBI Taxonomy" id="129578"/>
    <lineage>
        <taxon>Bacteria</taxon>
        <taxon>Pseudomonadati</taxon>
        <taxon>Pseudomonadota</taxon>
        <taxon>Gammaproteobacteria</taxon>
        <taxon>Aeromonadales</taxon>
        <taxon>Aeromonadaceae</taxon>
        <taxon>Oceanimonas</taxon>
    </lineage>
</organism>
<proteinExistence type="predicted"/>